<dbReference type="AlphaFoldDB" id="A0A089Q9F6"/>
<reference evidence="1 2" key="1">
    <citation type="submission" date="2014-09" db="EMBL/GenBank/DDBJ databases">
        <title>Cedecea neteri SSMD04 Genome Sequencing.</title>
        <authorList>
            <person name="Tan J.-Y."/>
        </authorList>
    </citation>
    <scope>NUCLEOTIDE SEQUENCE [LARGE SCALE GENOMIC DNA]</scope>
    <source>
        <strain evidence="1 2">SSMD04</strain>
    </source>
</reference>
<name>A0A089Q9F6_9ENTR</name>
<dbReference type="Proteomes" id="UP000029481">
    <property type="component" value="Chromosome"/>
</dbReference>
<keyword evidence="2" id="KW-1185">Reference proteome</keyword>
<dbReference type="EMBL" id="CP009451">
    <property type="protein sequence ID" value="AIR07134.1"/>
    <property type="molecule type" value="Genomic_DNA"/>
</dbReference>
<dbReference type="InterPro" id="IPR009572">
    <property type="entry name" value="DUF1187"/>
</dbReference>
<proteinExistence type="predicted"/>
<dbReference type="RefSeq" id="WP_038481880.1">
    <property type="nucleotide sequence ID" value="NZ_CP009451.1"/>
</dbReference>
<evidence type="ECO:0000313" key="1">
    <source>
        <dbReference type="EMBL" id="AIR07134.1"/>
    </source>
</evidence>
<protein>
    <recommendedName>
        <fullName evidence="3">DUF1187 domain-containing protein</fullName>
    </recommendedName>
</protein>
<evidence type="ECO:0000313" key="2">
    <source>
        <dbReference type="Proteomes" id="UP000029481"/>
    </source>
</evidence>
<dbReference type="KEGG" id="cnt:JT31_21695"/>
<evidence type="ECO:0008006" key="3">
    <source>
        <dbReference type="Google" id="ProtNLM"/>
    </source>
</evidence>
<sequence length="67" mass="7529">MYRITATIQKPGGGPVEWMRMSKDKLTQEQCARMLSRSKEAGRTAEETVTLTKFKCVGVKPPAKSKR</sequence>
<dbReference type="Pfam" id="PF06688">
    <property type="entry name" value="DUF1187"/>
    <property type="match status" value="1"/>
</dbReference>
<dbReference type="OrthoDB" id="6571392at2"/>
<organism evidence="1 2">
    <name type="scientific">Cedecea neteri</name>
    <dbReference type="NCBI Taxonomy" id="158822"/>
    <lineage>
        <taxon>Bacteria</taxon>
        <taxon>Pseudomonadati</taxon>
        <taxon>Pseudomonadota</taxon>
        <taxon>Gammaproteobacteria</taxon>
        <taxon>Enterobacterales</taxon>
        <taxon>Enterobacteriaceae</taxon>
        <taxon>Cedecea</taxon>
    </lineage>
</organism>
<gene>
    <name evidence="1" type="ORF">JT31_21695</name>
</gene>
<accession>A0A089Q9F6</accession>